<protein>
    <submittedName>
        <fullName evidence="5">Uncharacterized protein</fullName>
    </submittedName>
</protein>
<sequence>SLQRACTLEAEFAFLLRISHKYGKSGAQVLFSMGALEHIASCKIANLQGSLRRVETKFRRDVAVDIDKHRMIISPMLRLVFSLTSLVDKTEFFEVKNKIVREVIDFVRGHQLLFDQILHVDIFKADELTLEQINLVVGILSKVWPYEESDEYGYVQGLFGMMGAFFLLDSETSIFSQSVRSVENQRKSELNSFRLCFSLSSYLYYLVTKKRLRLQVSDGRSDYNATAGLQQPTLTSLGSLLNFVTTSLERAAEEKSLLLNKIRDINELSRQEVDEIITMYVHQDNVSSSDDLQKRRYIAMVEMCRVAGNRDKLITLLLPLAEHVLNIILVHFQDSSIISDTTRTGRTITYGSKSDSGEDISLLCGKLIPSLERLEALSEDKVGHKLKVFRRLVASLKEMAIQKSAS</sequence>
<evidence type="ECO:0000256" key="2">
    <source>
        <dbReference type="ARBA" id="ARBA00005892"/>
    </source>
</evidence>
<dbReference type="EMBL" id="BDDD01000628">
    <property type="protein sequence ID" value="GAV68346.1"/>
    <property type="molecule type" value="Genomic_DNA"/>
</dbReference>
<dbReference type="Proteomes" id="UP000187406">
    <property type="component" value="Unassembled WGS sequence"/>
</dbReference>
<comment type="subcellular location">
    <subcellularLocation>
        <location evidence="1">Nucleus</location>
    </subcellularLocation>
</comment>
<dbReference type="InParanoid" id="A0A1Q3BJX9"/>
<dbReference type="OrthoDB" id="1714522at2759"/>
<name>A0A1Q3BJX9_CEPFO</name>
<keyword evidence="3" id="KW-0813">Transport</keyword>
<comment type="caution">
    <text evidence="5">The sequence shown here is derived from an EMBL/GenBank/DDBJ whole genome shotgun (WGS) entry which is preliminary data.</text>
</comment>
<dbReference type="STRING" id="3775.A0A1Q3BJX9"/>
<reference evidence="6" key="1">
    <citation type="submission" date="2016-04" db="EMBL/GenBank/DDBJ databases">
        <title>Cephalotus genome sequencing.</title>
        <authorList>
            <person name="Fukushima K."/>
            <person name="Hasebe M."/>
            <person name="Fang X."/>
        </authorList>
    </citation>
    <scope>NUCLEOTIDE SEQUENCE [LARGE SCALE GENOMIC DNA]</scope>
    <source>
        <strain evidence="6">cv. St1</strain>
    </source>
</reference>
<proteinExistence type="inferred from homology"/>
<accession>A0A1Q3BJX9</accession>
<dbReference type="InterPro" id="IPR021827">
    <property type="entry name" value="Nup186/Nup192/Nup205"/>
</dbReference>
<keyword evidence="6" id="KW-1185">Reference proteome</keyword>
<comment type="similarity">
    <text evidence="2">Belongs to the NUP186/NUP192/NUP205 family.</text>
</comment>
<evidence type="ECO:0000256" key="1">
    <source>
        <dbReference type="ARBA" id="ARBA00004123"/>
    </source>
</evidence>
<evidence type="ECO:0000313" key="5">
    <source>
        <dbReference type="EMBL" id="GAV68346.1"/>
    </source>
</evidence>
<evidence type="ECO:0000256" key="3">
    <source>
        <dbReference type="ARBA" id="ARBA00022448"/>
    </source>
</evidence>
<dbReference type="PANTHER" id="PTHR31344">
    <property type="entry name" value="NUCLEAR PORE COMPLEX PROTEIN NUP205"/>
    <property type="match status" value="1"/>
</dbReference>
<organism evidence="5 6">
    <name type="scientific">Cephalotus follicularis</name>
    <name type="common">Albany pitcher plant</name>
    <dbReference type="NCBI Taxonomy" id="3775"/>
    <lineage>
        <taxon>Eukaryota</taxon>
        <taxon>Viridiplantae</taxon>
        <taxon>Streptophyta</taxon>
        <taxon>Embryophyta</taxon>
        <taxon>Tracheophyta</taxon>
        <taxon>Spermatophyta</taxon>
        <taxon>Magnoliopsida</taxon>
        <taxon>eudicotyledons</taxon>
        <taxon>Gunneridae</taxon>
        <taxon>Pentapetalae</taxon>
        <taxon>rosids</taxon>
        <taxon>fabids</taxon>
        <taxon>Oxalidales</taxon>
        <taxon>Cephalotaceae</taxon>
        <taxon>Cephalotus</taxon>
    </lineage>
</organism>
<dbReference type="AlphaFoldDB" id="A0A1Q3BJX9"/>
<dbReference type="PANTHER" id="PTHR31344:SF0">
    <property type="entry name" value="NUCLEAR PORE COMPLEX PROTEIN NUP205"/>
    <property type="match status" value="1"/>
</dbReference>
<gene>
    <name evidence="5" type="ORF">CFOL_v3_11849</name>
</gene>
<evidence type="ECO:0000313" key="6">
    <source>
        <dbReference type="Proteomes" id="UP000187406"/>
    </source>
</evidence>
<evidence type="ECO:0000256" key="4">
    <source>
        <dbReference type="ARBA" id="ARBA00023242"/>
    </source>
</evidence>
<dbReference type="GO" id="GO:0005643">
    <property type="term" value="C:nuclear pore"/>
    <property type="evidence" value="ECO:0007669"/>
    <property type="project" value="InterPro"/>
</dbReference>
<keyword evidence="4" id="KW-0539">Nucleus</keyword>
<feature type="non-terminal residue" evidence="5">
    <location>
        <position position="1"/>
    </location>
</feature>